<organism evidence="1 2">
    <name type="scientific">Anaerolinea thermophila (strain DSM 14523 / JCM 11388 / NBRC 100420 / UNI-1)</name>
    <dbReference type="NCBI Taxonomy" id="926569"/>
    <lineage>
        <taxon>Bacteria</taxon>
        <taxon>Bacillati</taxon>
        <taxon>Chloroflexota</taxon>
        <taxon>Anaerolineae</taxon>
        <taxon>Anaerolineales</taxon>
        <taxon>Anaerolineaceae</taxon>
        <taxon>Anaerolinea</taxon>
    </lineage>
</organism>
<dbReference type="InterPro" id="IPR058248">
    <property type="entry name" value="Lxx211020-like"/>
</dbReference>
<dbReference type="AlphaFoldDB" id="E8N388"/>
<dbReference type="SUPFAM" id="SSF110087">
    <property type="entry name" value="DR1885-like metal-binding protein"/>
    <property type="match status" value="1"/>
</dbReference>
<proteinExistence type="predicted"/>
<dbReference type="Pfam" id="PF04314">
    <property type="entry name" value="PCuAC"/>
    <property type="match status" value="1"/>
</dbReference>
<accession>E8N388</accession>
<evidence type="ECO:0000313" key="1">
    <source>
        <dbReference type="EMBL" id="BAJ62902.1"/>
    </source>
</evidence>
<protein>
    <recommendedName>
        <fullName evidence="3">Copper chaperone PCu(A)C</fullName>
    </recommendedName>
</protein>
<dbReference type="InterPro" id="IPR036182">
    <property type="entry name" value="PCuAC_sf"/>
</dbReference>
<keyword evidence="2" id="KW-1185">Reference proteome</keyword>
<evidence type="ECO:0008006" key="3">
    <source>
        <dbReference type="Google" id="ProtNLM"/>
    </source>
</evidence>
<evidence type="ECO:0000313" key="2">
    <source>
        <dbReference type="Proteomes" id="UP000008922"/>
    </source>
</evidence>
<dbReference type="Proteomes" id="UP000008922">
    <property type="component" value="Chromosome"/>
</dbReference>
<gene>
    <name evidence="1" type="ordered locus">ANT_08680</name>
</gene>
<dbReference type="EMBL" id="AP012029">
    <property type="protein sequence ID" value="BAJ62902.1"/>
    <property type="molecule type" value="Genomic_DNA"/>
</dbReference>
<dbReference type="KEGG" id="atm:ANT_08680"/>
<sequence>MMKIAHRIGLGLFLSVILLMSACASRQSNLTIQDPWARLGVAGGNSAIYLKIENATKEDDALISASCDAAMMTELHMTQMMDDGTMKMEPQEKISIPAGQTVELKPGGLHIMLMNLKKDLKTGDTLNLKLKFEKSGEIEVSVPVKEP</sequence>
<name>E8N388_ANATU</name>
<reference evidence="1 2" key="1">
    <citation type="submission" date="2010-12" db="EMBL/GenBank/DDBJ databases">
        <title>Whole genome sequence of Anaerolinea thermophila UNI-1.</title>
        <authorList>
            <person name="Narita-Yamada S."/>
            <person name="Kishi E."/>
            <person name="Watanabe Y."/>
            <person name="Takasaki K."/>
            <person name="Ankai A."/>
            <person name="Oguchi A."/>
            <person name="Fukui S."/>
            <person name="Takahashi M."/>
            <person name="Yashiro I."/>
            <person name="Hosoyama A."/>
            <person name="Sekiguchi Y."/>
            <person name="Hanada S."/>
            <person name="Fujita N."/>
        </authorList>
    </citation>
    <scope>NUCLEOTIDE SEQUENCE [LARGE SCALE GENOMIC DNA]</scope>
    <source>
        <strain evidence="2">DSM 14523 / JCM 11388 / NBRC 100420 / UNI-1</strain>
    </source>
</reference>
<dbReference type="eggNOG" id="COG2847">
    <property type="taxonomic scope" value="Bacteria"/>
</dbReference>
<dbReference type="InterPro" id="IPR007410">
    <property type="entry name" value="LpqE-like"/>
</dbReference>
<dbReference type="Gene3D" id="2.60.40.1890">
    <property type="entry name" value="PCu(A)C copper chaperone"/>
    <property type="match status" value="1"/>
</dbReference>
<dbReference type="HOGENOM" id="CLU_100939_1_2_0"/>
<dbReference type="RefSeq" id="WP_013559294.1">
    <property type="nucleotide sequence ID" value="NC_014960.1"/>
</dbReference>
<dbReference type="PANTHER" id="PTHR36302:SF1">
    <property type="entry name" value="COPPER CHAPERONE PCU(A)C"/>
    <property type="match status" value="1"/>
</dbReference>
<dbReference type="InParanoid" id="E8N388"/>
<dbReference type="PANTHER" id="PTHR36302">
    <property type="entry name" value="BLR7088 PROTEIN"/>
    <property type="match status" value="1"/>
</dbReference>
<dbReference type="STRING" id="926569.ANT_08680"/>
<dbReference type="PROSITE" id="PS51257">
    <property type="entry name" value="PROKAR_LIPOPROTEIN"/>
    <property type="match status" value="1"/>
</dbReference>